<dbReference type="PANTHER" id="PTHR24189">
    <property type="entry name" value="MYOTROPHIN"/>
    <property type="match status" value="1"/>
</dbReference>
<dbReference type="InterPro" id="IPR050745">
    <property type="entry name" value="Multifunctional_regulatory"/>
</dbReference>
<evidence type="ECO:0000256" key="1">
    <source>
        <dbReference type="ARBA" id="ARBA00022737"/>
    </source>
</evidence>
<feature type="repeat" description="ANK" evidence="3">
    <location>
        <begin position="273"/>
        <end position="305"/>
    </location>
</feature>
<feature type="repeat" description="ANK" evidence="3">
    <location>
        <begin position="306"/>
        <end position="345"/>
    </location>
</feature>
<dbReference type="AlphaFoldDB" id="A0A813HNQ7"/>
<dbReference type="SMART" id="SM00248">
    <property type="entry name" value="ANK"/>
    <property type="match status" value="4"/>
</dbReference>
<comment type="caution">
    <text evidence="5">The sequence shown here is derived from an EMBL/GenBank/DDBJ whole genome shotgun (WGS) entry which is preliminary data.</text>
</comment>
<evidence type="ECO:0000313" key="6">
    <source>
        <dbReference type="Proteomes" id="UP000654075"/>
    </source>
</evidence>
<sequence length="411" mass="44712">MSAVPVEDSWLETSSWHLQPPPSPPHLLGILQREAVTPVRGRRRPPLSLQELEASEEDSQDSLDESTWLTPLRRKSKSKPASPSKVARFGGPSAGTDGGDFSASGLFLNLPTTMDGLGRFGPDPASPLAWVRNRSIEAGVAQTPESKRQVCVYTPPPAPCVALKQRELDEDVKTALVWNSVPLLSVTLLRGSRGCSCRSRFDHSLHEAVNHHQIGALEFLLRSGIKDSINEACGGYRPLHRAVRMARKEGDVGYKLAFFLLQHGARHDLVSHSGNTPLHEAAFNASAQVVKLLLTFGADPNAGNNAGRTPLHVVCRKTLFAQDGLQDEVAEVLLASGADPTRLDANGFRPADHAAEAASMGCFVMPGSRTSRLHQRLLRAERWWARRGAFLIRFAGSGSSPEDGCDELLRR</sequence>
<evidence type="ECO:0000256" key="4">
    <source>
        <dbReference type="SAM" id="MobiDB-lite"/>
    </source>
</evidence>
<dbReference type="PROSITE" id="PS50297">
    <property type="entry name" value="ANK_REP_REGION"/>
    <property type="match status" value="1"/>
</dbReference>
<dbReference type="PROSITE" id="PS50088">
    <property type="entry name" value="ANK_REPEAT"/>
    <property type="match status" value="2"/>
</dbReference>
<protein>
    <submittedName>
        <fullName evidence="5">Uncharacterized protein</fullName>
    </submittedName>
</protein>
<accession>A0A813HNQ7</accession>
<gene>
    <name evidence="5" type="ORF">PGLA1383_LOCUS54428</name>
</gene>
<keyword evidence="6" id="KW-1185">Reference proteome</keyword>
<dbReference type="Proteomes" id="UP000654075">
    <property type="component" value="Unassembled WGS sequence"/>
</dbReference>
<evidence type="ECO:0000256" key="2">
    <source>
        <dbReference type="ARBA" id="ARBA00023043"/>
    </source>
</evidence>
<proteinExistence type="predicted"/>
<dbReference type="SUPFAM" id="SSF48403">
    <property type="entry name" value="Ankyrin repeat"/>
    <property type="match status" value="1"/>
</dbReference>
<name>A0A813HNQ7_POLGL</name>
<feature type="region of interest" description="Disordered" evidence="4">
    <location>
        <begin position="1"/>
        <end position="95"/>
    </location>
</feature>
<keyword evidence="2 3" id="KW-0040">ANK repeat</keyword>
<dbReference type="Pfam" id="PF12796">
    <property type="entry name" value="Ank_2"/>
    <property type="match status" value="1"/>
</dbReference>
<dbReference type="InterPro" id="IPR036770">
    <property type="entry name" value="Ankyrin_rpt-contain_sf"/>
</dbReference>
<evidence type="ECO:0000313" key="5">
    <source>
        <dbReference type="EMBL" id="CAE8639384.1"/>
    </source>
</evidence>
<evidence type="ECO:0000256" key="3">
    <source>
        <dbReference type="PROSITE-ProRule" id="PRU00023"/>
    </source>
</evidence>
<feature type="non-terminal residue" evidence="5">
    <location>
        <position position="1"/>
    </location>
</feature>
<dbReference type="Gene3D" id="1.25.40.20">
    <property type="entry name" value="Ankyrin repeat-containing domain"/>
    <property type="match status" value="1"/>
</dbReference>
<dbReference type="EMBL" id="CAJNNV010032236">
    <property type="protein sequence ID" value="CAE8639384.1"/>
    <property type="molecule type" value="Genomic_DNA"/>
</dbReference>
<dbReference type="InterPro" id="IPR002110">
    <property type="entry name" value="Ankyrin_rpt"/>
</dbReference>
<feature type="compositionally biased region" description="Acidic residues" evidence="4">
    <location>
        <begin position="53"/>
        <end position="64"/>
    </location>
</feature>
<dbReference type="OrthoDB" id="346910at2759"/>
<reference evidence="5" key="1">
    <citation type="submission" date="2021-02" db="EMBL/GenBank/DDBJ databases">
        <authorList>
            <person name="Dougan E. K."/>
            <person name="Rhodes N."/>
            <person name="Thang M."/>
            <person name="Chan C."/>
        </authorList>
    </citation>
    <scope>NUCLEOTIDE SEQUENCE</scope>
</reference>
<organism evidence="5 6">
    <name type="scientific">Polarella glacialis</name>
    <name type="common">Dinoflagellate</name>
    <dbReference type="NCBI Taxonomy" id="89957"/>
    <lineage>
        <taxon>Eukaryota</taxon>
        <taxon>Sar</taxon>
        <taxon>Alveolata</taxon>
        <taxon>Dinophyceae</taxon>
        <taxon>Suessiales</taxon>
        <taxon>Suessiaceae</taxon>
        <taxon>Polarella</taxon>
    </lineage>
</organism>
<keyword evidence="1" id="KW-0677">Repeat</keyword>